<dbReference type="GO" id="GO:0005544">
    <property type="term" value="F:calcium-dependent phospholipid binding"/>
    <property type="evidence" value="ECO:0007669"/>
    <property type="project" value="InterPro"/>
</dbReference>
<dbReference type="Proteomes" id="UP001163046">
    <property type="component" value="Unassembled WGS sequence"/>
</dbReference>
<feature type="compositionally biased region" description="Low complexity" evidence="1">
    <location>
        <begin position="11"/>
        <end position="23"/>
    </location>
</feature>
<gene>
    <name evidence="2" type="ORF">OS493_005605</name>
</gene>
<proteinExistence type="predicted"/>
<evidence type="ECO:0000313" key="2">
    <source>
        <dbReference type="EMBL" id="KAJ7365496.1"/>
    </source>
</evidence>
<accession>A0A9W9YSP5</accession>
<keyword evidence="3" id="KW-1185">Reference proteome</keyword>
<name>A0A9W9YSP5_9CNID</name>
<dbReference type="Gene3D" id="1.10.220.10">
    <property type="entry name" value="Annexin"/>
    <property type="match status" value="1"/>
</dbReference>
<evidence type="ECO:0000313" key="3">
    <source>
        <dbReference type="Proteomes" id="UP001163046"/>
    </source>
</evidence>
<sequence>MAPAGKKADAKPAANKKPAQPKKSQQDDKQEYSTLREAIDADDKKKIKEIVCRSLAAKGQAKKLVEDYNSRYGKELFDSLDES</sequence>
<organism evidence="2 3">
    <name type="scientific">Desmophyllum pertusum</name>
    <dbReference type="NCBI Taxonomy" id="174260"/>
    <lineage>
        <taxon>Eukaryota</taxon>
        <taxon>Metazoa</taxon>
        <taxon>Cnidaria</taxon>
        <taxon>Anthozoa</taxon>
        <taxon>Hexacorallia</taxon>
        <taxon>Scleractinia</taxon>
        <taxon>Caryophylliina</taxon>
        <taxon>Caryophylliidae</taxon>
        <taxon>Desmophyllum</taxon>
    </lineage>
</organism>
<dbReference type="GO" id="GO:0005509">
    <property type="term" value="F:calcium ion binding"/>
    <property type="evidence" value="ECO:0007669"/>
    <property type="project" value="InterPro"/>
</dbReference>
<dbReference type="AlphaFoldDB" id="A0A9W9YSP5"/>
<protein>
    <recommendedName>
        <fullName evidence="4">Annexin</fullName>
    </recommendedName>
</protein>
<dbReference type="InterPro" id="IPR037104">
    <property type="entry name" value="Annexin_sf"/>
</dbReference>
<evidence type="ECO:0008006" key="4">
    <source>
        <dbReference type="Google" id="ProtNLM"/>
    </source>
</evidence>
<feature type="compositionally biased region" description="Basic and acidic residues" evidence="1">
    <location>
        <begin position="1"/>
        <end position="10"/>
    </location>
</feature>
<reference evidence="2" key="1">
    <citation type="submission" date="2023-01" db="EMBL/GenBank/DDBJ databases">
        <title>Genome assembly of the deep-sea coral Lophelia pertusa.</title>
        <authorList>
            <person name="Herrera S."/>
            <person name="Cordes E."/>
        </authorList>
    </citation>
    <scope>NUCLEOTIDE SEQUENCE</scope>
    <source>
        <strain evidence="2">USNM1676648</strain>
        <tissue evidence="2">Polyp</tissue>
    </source>
</reference>
<evidence type="ECO:0000256" key="1">
    <source>
        <dbReference type="SAM" id="MobiDB-lite"/>
    </source>
</evidence>
<comment type="caution">
    <text evidence="2">The sequence shown here is derived from an EMBL/GenBank/DDBJ whole genome shotgun (WGS) entry which is preliminary data.</text>
</comment>
<dbReference type="EMBL" id="MU827303">
    <property type="protein sequence ID" value="KAJ7365496.1"/>
    <property type="molecule type" value="Genomic_DNA"/>
</dbReference>
<feature type="region of interest" description="Disordered" evidence="1">
    <location>
        <begin position="1"/>
        <end position="39"/>
    </location>
</feature>